<dbReference type="InterPro" id="IPR017452">
    <property type="entry name" value="GPCR_Rhodpsn_7TM"/>
</dbReference>
<feature type="transmembrane region" description="Helical" evidence="5">
    <location>
        <begin position="87"/>
        <end position="108"/>
    </location>
</feature>
<dbReference type="EMBL" id="CAJNOM010000606">
    <property type="protein sequence ID" value="CAF1519783.1"/>
    <property type="molecule type" value="Genomic_DNA"/>
</dbReference>
<comment type="subcellular location">
    <subcellularLocation>
        <location evidence="1">Membrane</location>
    </subcellularLocation>
</comment>
<sequence length="330" mass="37877">MTDSLIQLAIQMTRAIVPIIILVGIIGNSLNIAVLSRPSLYNHACSRYFLALACNNLFYTSTMMIYRLLADGYQLDITKVSPISCKLIVYTFQTCGILSQYFVILASIDRYCASSSNVYLRKFSNVKVTRWAVLFVMMIIMLFYINTAVLIDLRTTDSYGCRVRGDTIYKQAYSIIQVILYAIIAPILMAIFGMMTIYNTKKVRVAPIIVSRHRRTENQLAFMLMIQVIVNIILTMPTCVTYLMLIMSLSIQTTSTFYFVRTISQLLLYFSFTTPFMLYVVSARVYRKELIQFMCRLLRLRNSNLIHLSTSTITNHVVPFNITIHKTTIL</sequence>
<dbReference type="PRINTS" id="PR00237">
    <property type="entry name" value="GPCRRHODOPSN"/>
</dbReference>
<dbReference type="InterPro" id="IPR052954">
    <property type="entry name" value="GPCR-Ligand_Int"/>
</dbReference>
<organism evidence="8 9">
    <name type="scientific">Adineta steineri</name>
    <dbReference type="NCBI Taxonomy" id="433720"/>
    <lineage>
        <taxon>Eukaryota</taxon>
        <taxon>Metazoa</taxon>
        <taxon>Spiralia</taxon>
        <taxon>Gnathifera</taxon>
        <taxon>Rotifera</taxon>
        <taxon>Eurotatoria</taxon>
        <taxon>Bdelloidea</taxon>
        <taxon>Adinetida</taxon>
        <taxon>Adinetidae</taxon>
        <taxon>Adineta</taxon>
    </lineage>
</organism>
<feature type="transmembrane region" description="Helical" evidence="5">
    <location>
        <begin position="128"/>
        <end position="151"/>
    </location>
</feature>
<dbReference type="EMBL" id="CAJNOI010000288">
    <property type="protein sequence ID" value="CAF1227864.1"/>
    <property type="molecule type" value="Genomic_DNA"/>
</dbReference>
<protein>
    <recommendedName>
        <fullName evidence="6">G-protein coupled receptors family 1 profile domain-containing protein</fullName>
    </recommendedName>
</protein>
<feature type="transmembrane region" description="Helical" evidence="5">
    <location>
        <begin position="15"/>
        <end position="36"/>
    </location>
</feature>
<evidence type="ECO:0000313" key="9">
    <source>
        <dbReference type="Proteomes" id="UP000663832"/>
    </source>
</evidence>
<dbReference type="Proteomes" id="UP000663877">
    <property type="component" value="Unassembled WGS sequence"/>
</dbReference>
<evidence type="ECO:0000313" key="7">
    <source>
        <dbReference type="EMBL" id="CAF1227864.1"/>
    </source>
</evidence>
<feature type="domain" description="G-protein coupled receptors family 1 profile" evidence="6">
    <location>
        <begin position="27"/>
        <end position="279"/>
    </location>
</feature>
<keyword evidence="9" id="KW-1185">Reference proteome</keyword>
<evidence type="ECO:0000256" key="1">
    <source>
        <dbReference type="ARBA" id="ARBA00004370"/>
    </source>
</evidence>
<dbReference type="SUPFAM" id="SSF81321">
    <property type="entry name" value="Family A G protein-coupled receptor-like"/>
    <property type="match status" value="1"/>
</dbReference>
<feature type="transmembrane region" description="Helical" evidence="5">
    <location>
        <begin position="171"/>
        <end position="199"/>
    </location>
</feature>
<dbReference type="OrthoDB" id="10035295at2759"/>
<feature type="transmembrane region" description="Helical" evidence="5">
    <location>
        <begin position="48"/>
        <end position="67"/>
    </location>
</feature>
<dbReference type="Pfam" id="PF00001">
    <property type="entry name" value="7tm_1"/>
    <property type="match status" value="1"/>
</dbReference>
<feature type="transmembrane region" description="Helical" evidence="5">
    <location>
        <begin position="220"/>
        <end position="246"/>
    </location>
</feature>
<dbReference type="PANTHER" id="PTHR46641:SF25">
    <property type="entry name" value="CNMAMIDE RECEPTOR-RELATED"/>
    <property type="match status" value="1"/>
</dbReference>
<feature type="transmembrane region" description="Helical" evidence="5">
    <location>
        <begin position="266"/>
        <end position="286"/>
    </location>
</feature>
<dbReference type="GO" id="GO:0004930">
    <property type="term" value="F:G protein-coupled receptor activity"/>
    <property type="evidence" value="ECO:0007669"/>
    <property type="project" value="InterPro"/>
</dbReference>
<keyword evidence="3 5" id="KW-1133">Transmembrane helix</keyword>
<dbReference type="PROSITE" id="PS50262">
    <property type="entry name" value="G_PROTEIN_RECEP_F1_2"/>
    <property type="match status" value="1"/>
</dbReference>
<evidence type="ECO:0000313" key="8">
    <source>
        <dbReference type="EMBL" id="CAF1519783.1"/>
    </source>
</evidence>
<dbReference type="PANTHER" id="PTHR46641">
    <property type="entry name" value="FMRFAMIDE RECEPTOR-RELATED"/>
    <property type="match status" value="1"/>
</dbReference>
<accession>A0A815URL0</accession>
<dbReference type="Proteomes" id="UP000663832">
    <property type="component" value="Unassembled WGS sequence"/>
</dbReference>
<dbReference type="GO" id="GO:0016020">
    <property type="term" value="C:membrane"/>
    <property type="evidence" value="ECO:0007669"/>
    <property type="project" value="UniProtKB-SubCell"/>
</dbReference>
<dbReference type="InterPro" id="IPR000276">
    <property type="entry name" value="GPCR_Rhodpsn"/>
</dbReference>
<reference evidence="8" key="1">
    <citation type="submission" date="2021-02" db="EMBL/GenBank/DDBJ databases">
        <authorList>
            <person name="Nowell W R."/>
        </authorList>
    </citation>
    <scope>NUCLEOTIDE SEQUENCE</scope>
</reference>
<evidence type="ECO:0000256" key="5">
    <source>
        <dbReference type="SAM" id="Phobius"/>
    </source>
</evidence>
<gene>
    <name evidence="7" type="ORF">BJG266_LOCUS28347</name>
    <name evidence="8" type="ORF">QVE165_LOCUS44705</name>
</gene>
<evidence type="ECO:0000256" key="2">
    <source>
        <dbReference type="ARBA" id="ARBA00022692"/>
    </source>
</evidence>
<dbReference type="AlphaFoldDB" id="A0A815URL0"/>
<comment type="caution">
    <text evidence="8">The sequence shown here is derived from an EMBL/GenBank/DDBJ whole genome shotgun (WGS) entry which is preliminary data.</text>
</comment>
<keyword evidence="2 5" id="KW-0812">Transmembrane</keyword>
<evidence type="ECO:0000259" key="6">
    <source>
        <dbReference type="PROSITE" id="PS50262"/>
    </source>
</evidence>
<dbReference type="Gene3D" id="1.20.1070.10">
    <property type="entry name" value="Rhodopsin 7-helix transmembrane proteins"/>
    <property type="match status" value="1"/>
</dbReference>
<evidence type="ECO:0000256" key="4">
    <source>
        <dbReference type="ARBA" id="ARBA00023136"/>
    </source>
</evidence>
<proteinExistence type="predicted"/>
<evidence type="ECO:0000256" key="3">
    <source>
        <dbReference type="ARBA" id="ARBA00022989"/>
    </source>
</evidence>
<keyword evidence="4 5" id="KW-0472">Membrane</keyword>
<name>A0A815URL0_9BILA</name>